<gene>
    <name evidence="2" type="ORF">DW322_18415</name>
</gene>
<dbReference type="Proteomes" id="UP000471120">
    <property type="component" value="Unassembled WGS sequence"/>
</dbReference>
<dbReference type="Gene3D" id="3.20.20.80">
    <property type="entry name" value="Glycosidases"/>
    <property type="match status" value="1"/>
</dbReference>
<name>A0A6P2CGV5_9NOCA</name>
<protein>
    <submittedName>
        <fullName evidence="2">DUF1906 domain-containing protein</fullName>
    </submittedName>
</protein>
<comment type="caution">
    <text evidence="2">The sequence shown here is derived from an EMBL/GenBank/DDBJ whole genome shotgun (WGS) entry which is preliminary data.</text>
</comment>
<dbReference type="InterPro" id="IPR017853">
    <property type="entry name" value="GH"/>
</dbReference>
<dbReference type="Pfam" id="PF08924">
    <property type="entry name" value="Rv2525c_GlyHyd-like"/>
    <property type="match status" value="1"/>
</dbReference>
<reference evidence="2 3" key="1">
    <citation type="submission" date="2018-07" db="EMBL/GenBank/DDBJ databases">
        <title>Genome sequence of Rhodococcus rhodnii ATCC 35071 from Rhodnius prolixus.</title>
        <authorList>
            <person name="Patel V."/>
            <person name="Vogel K.J."/>
        </authorList>
    </citation>
    <scope>NUCLEOTIDE SEQUENCE [LARGE SCALE GENOMIC DNA]</scope>
    <source>
        <strain evidence="2 3">ATCC 35071</strain>
    </source>
</reference>
<accession>A0A6P2CGV5</accession>
<organism evidence="2 3">
    <name type="scientific">Rhodococcus rhodnii</name>
    <dbReference type="NCBI Taxonomy" id="38312"/>
    <lineage>
        <taxon>Bacteria</taxon>
        <taxon>Bacillati</taxon>
        <taxon>Actinomycetota</taxon>
        <taxon>Actinomycetes</taxon>
        <taxon>Mycobacteriales</taxon>
        <taxon>Nocardiaceae</taxon>
        <taxon>Rhodococcus</taxon>
    </lineage>
</organism>
<dbReference type="EMBL" id="QRCM01000001">
    <property type="protein sequence ID" value="TXG91795.1"/>
    <property type="molecule type" value="Genomic_DNA"/>
</dbReference>
<dbReference type="SUPFAM" id="SSF51445">
    <property type="entry name" value="(Trans)glycosidases"/>
    <property type="match status" value="1"/>
</dbReference>
<sequence length="252" mass="26697">MESEATIDSAFREFPVQLSRRDLFRYAAAGTALAGLGGFAATTATASAQSLGTLIDYSAGVPSAGSIAAAGFAGAIRYVSDRRPGAEWMAGKPMLADEAQALQAAGLAVVSCYQYGKAETADWKGGFEAGVKHGRRGLQLHEEAGGPAHAPIYASIDDNPDAVQFATMIAPYLLGWQSVIGRERVGVYGNSPTIDLAVAAGLGTYYWQHDWGTPEGYVNPHAHLHQFEIDEQSVDGIGIDRNSILKADYGQW</sequence>
<evidence type="ECO:0000259" key="1">
    <source>
        <dbReference type="Pfam" id="PF08924"/>
    </source>
</evidence>
<feature type="domain" description="Rv2525c-like glycoside hydrolase-like" evidence="1">
    <location>
        <begin position="67"/>
        <end position="243"/>
    </location>
</feature>
<evidence type="ECO:0000313" key="2">
    <source>
        <dbReference type="EMBL" id="TXG91795.1"/>
    </source>
</evidence>
<dbReference type="InterPro" id="IPR015020">
    <property type="entry name" value="Rv2525c-like_Glyco_Hydro-like"/>
</dbReference>
<evidence type="ECO:0000313" key="3">
    <source>
        <dbReference type="Proteomes" id="UP000471120"/>
    </source>
</evidence>
<dbReference type="InterPro" id="IPR006311">
    <property type="entry name" value="TAT_signal"/>
</dbReference>
<proteinExistence type="predicted"/>
<dbReference type="PROSITE" id="PS51318">
    <property type="entry name" value="TAT"/>
    <property type="match status" value="1"/>
</dbReference>
<dbReference type="RefSeq" id="WP_010838563.1">
    <property type="nucleotide sequence ID" value="NZ_QRCM01000001.1"/>
</dbReference>
<dbReference type="AlphaFoldDB" id="A0A6P2CGV5"/>